<organism evidence="3 4">
    <name type="scientific">Rhizorhabdus wittichii</name>
    <dbReference type="NCBI Taxonomy" id="160791"/>
    <lineage>
        <taxon>Bacteria</taxon>
        <taxon>Pseudomonadati</taxon>
        <taxon>Pseudomonadota</taxon>
        <taxon>Alphaproteobacteria</taxon>
        <taxon>Sphingomonadales</taxon>
        <taxon>Sphingomonadaceae</taxon>
        <taxon>Rhizorhabdus</taxon>
    </lineage>
</organism>
<dbReference type="PANTHER" id="PTHR43244:SF1">
    <property type="entry name" value="5,10-METHYLENETETRAHYDROMETHANOPTERIN REDUCTASE"/>
    <property type="match status" value="1"/>
</dbReference>
<dbReference type="Gene3D" id="3.20.20.30">
    <property type="entry name" value="Luciferase-like domain"/>
    <property type="match status" value="1"/>
</dbReference>
<dbReference type="EMBL" id="CP059319">
    <property type="protein sequence ID" value="QTH23098.1"/>
    <property type="molecule type" value="Genomic_DNA"/>
</dbReference>
<protein>
    <submittedName>
        <fullName evidence="3">LLM class flavin-dependent oxidoreductase</fullName>
    </submittedName>
</protein>
<gene>
    <name evidence="3" type="ORF">HRJ34_06190</name>
</gene>
<dbReference type="GO" id="GO:0016705">
    <property type="term" value="F:oxidoreductase activity, acting on paired donors, with incorporation or reduction of molecular oxygen"/>
    <property type="evidence" value="ECO:0007669"/>
    <property type="project" value="InterPro"/>
</dbReference>
<dbReference type="Proteomes" id="UP000664914">
    <property type="component" value="Chromosome"/>
</dbReference>
<reference evidence="3" key="1">
    <citation type="submission" date="2020-07" db="EMBL/GenBank/DDBJ databases">
        <authorList>
            <person name="Camacho E."/>
        </authorList>
    </citation>
    <scope>NUCLEOTIDE SEQUENCE</scope>
    <source>
        <strain evidence="3">MPO218</strain>
    </source>
</reference>
<dbReference type="CDD" id="cd01097">
    <property type="entry name" value="Tetrahydromethanopterin_reductase"/>
    <property type="match status" value="1"/>
</dbReference>
<dbReference type="SUPFAM" id="SSF51679">
    <property type="entry name" value="Bacterial luciferase-like"/>
    <property type="match status" value="1"/>
</dbReference>
<name>A0A975HF86_9SPHN</name>
<dbReference type="Pfam" id="PF00296">
    <property type="entry name" value="Bac_luciferase"/>
    <property type="match status" value="1"/>
</dbReference>
<evidence type="ECO:0000313" key="3">
    <source>
        <dbReference type="EMBL" id="QTH23098.1"/>
    </source>
</evidence>
<feature type="domain" description="Luciferase-like" evidence="2">
    <location>
        <begin position="3"/>
        <end position="306"/>
    </location>
</feature>
<evidence type="ECO:0000259" key="2">
    <source>
        <dbReference type="Pfam" id="PF00296"/>
    </source>
</evidence>
<evidence type="ECO:0000313" key="4">
    <source>
        <dbReference type="Proteomes" id="UP000664914"/>
    </source>
</evidence>
<sequence>MVMPTRFSIMVTGALPMKDYVPLAQQVEAYGFDQMHIADDLVFRPAWPILTMIAMNTSRLQLGPFIVTPQVANPVYHAANLAALDELSGGRMVCGVGRGGFNPLLGITNPVKPVKMLKEAWLLMSRMLQGGREPFDGEFFKATADLYFQFDVARTIPLFIGTWGPQMAKMAGSIAPGIKIDCTASPDHIAELRRQFIAGAEAAGRDTGNIEIIAGPLASIDEDRAAAEDNIRGMLALLQPFLAPMTFAAGITQEEIDASYNAFTAGEVEKAKALVTDKAVKAFSLTGTPGDVIGQIEAMIAGGADHIAFGPPLGPDPAGSLRLIGEKILPHFRKLRDR</sequence>
<dbReference type="InterPro" id="IPR011251">
    <property type="entry name" value="Luciferase-like_dom"/>
</dbReference>
<reference evidence="3" key="2">
    <citation type="submission" date="2021-04" db="EMBL/GenBank/DDBJ databases">
        <title>Isolation and genomic analysis of the ibuprofen-degrading bacterium Sphingomonas strain MPO218.</title>
        <authorList>
            <person name="Aulestia M."/>
            <person name="Flores A."/>
            <person name="Mangas E.L."/>
            <person name="Perez-Pulido A.J."/>
            <person name="Santero E."/>
            <person name="Camacho E.M."/>
        </authorList>
    </citation>
    <scope>NUCLEOTIDE SEQUENCE</scope>
    <source>
        <strain evidence="3">MPO218</strain>
    </source>
</reference>
<proteinExistence type="predicted"/>
<dbReference type="InterPro" id="IPR036661">
    <property type="entry name" value="Luciferase-like_sf"/>
</dbReference>
<evidence type="ECO:0000256" key="1">
    <source>
        <dbReference type="ARBA" id="ARBA00023002"/>
    </source>
</evidence>
<dbReference type="InterPro" id="IPR050564">
    <property type="entry name" value="F420-G6PD/mer"/>
</dbReference>
<dbReference type="AlphaFoldDB" id="A0A975HF86"/>
<accession>A0A975HF86</accession>
<dbReference type="PANTHER" id="PTHR43244">
    <property type="match status" value="1"/>
</dbReference>
<keyword evidence="1" id="KW-0560">Oxidoreductase</keyword>